<evidence type="ECO:0000313" key="1">
    <source>
        <dbReference type="EMBL" id="KAG0719202.1"/>
    </source>
</evidence>
<comment type="caution">
    <text evidence="1">The sequence shown here is derived from an EMBL/GenBank/DDBJ whole genome shotgun (WGS) entry which is preliminary data.</text>
</comment>
<proteinExistence type="predicted"/>
<gene>
    <name evidence="1" type="ORF">GWK47_050980</name>
</gene>
<name>A0A8J4Y2J5_CHIOP</name>
<dbReference type="Proteomes" id="UP000770661">
    <property type="component" value="Unassembled WGS sequence"/>
</dbReference>
<protein>
    <submittedName>
        <fullName evidence="1">Uncharacterized protein</fullName>
    </submittedName>
</protein>
<dbReference type="PROSITE" id="PS51257">
    <property type="entry name" value="PROKAR_LIPOPROTEIN"/>
    <property type="match status" value="1"/>
</dbReference>
<accession>A0A8J4Y2J5</accession>
<organism evidence="1 2">
    <name type="scientific">Chionoecetes opilio</name>
    <name type="common">Atlantic snow crab</name>
    <name type="synonym">Cancer opilio</name>
    <dbReference type="NCBI Taxonomy" id="41210"/>
    <lineage>
        <taxon>Eukaryota</taxon>
        <taxon>Metazoa</taxon>
        <taxon>Ecdysozoa</taxon>
        <taxon>Arthropoda</taxon>
        <taxon>Crustacea</taxon>
        <taxon>Multicrustacea</taxon>
        <taxon>Malacostraca</taxon>
        <taxon>Eumalacostraca</taxon>
        <taxon>Eucarida</taxon>
        <taxon>Decapoda</taxon>
        <taxon>Pleocyemata</taxon>
        <taxon>Brachyura</taxon>
        <taxon>Eubrachyura</taxon>
        <taxon>Majoidea</taxon>
        <taxon>Majidae</taxon>
        <taxon>Chionoecetes</taxon>
    </lineage>
</organism>
<dbReference type="AlphaFoldDB" id="A0A8J4Y2J5"/>
<keyword evidence="2" id="KW-1185">Reference proteome</keyword>
<dbReference type="EMBL" id="JACEEZ010014883">
    <property type="protein sequence ID" value="KAG0719202.1"/>
    <property type="molecule type" value="Genomic_DNA"/>
</dbReference>
<sequence length="218" mass="24749">MCTPSRAALLTARYPARYGITISITGMGCNFRGKELRSCRNPLKGRKRELRGPKVASQNLHLHPSKLTPTSTRSATKTFLIATIIRSWPPVTPNRQPSHTSSISRVMECVDIAIPLIVWDCLTIKDSLSLCSLKGWWGADLDKFYISNPKNERKRMLTRYHITRGTWQHLARTLPKYAALHWMEDLRDVLGMILGHVKTLAGCPGPLHIPKASYWEYQ</sequence>
<evidence type="ECO:0000313" key="2">
    <source>
        <dbReference type="Proteomes" id="UP000770661"/>
    </source>
</evidence>
<reference evidence="1" key="1">
    <citation type="submission" date="2020-07" db="EMBL/GenBank/DDBJ databases">
        <title>The High-quality genome of the commercially important snow crab, Chionoecetes opilio.</title>
        <authorList>
            <person name="Jeong J.-H."/>
            <person name="Ryu S."/>
        </authorList>
    </citation>
    <scope>NUCLEOTIDE SEQUENCE</scope>
    <source>
        <strain evidence="1">MADBK_172401_WGS</strain>
        <tissue evidence="1">Digestive gland</tissue>
    </source>
</reference>